<evidence type="ECO:0000313" key="6">
    <source>
        <dbReference type="Proteomes" id="UP000321805"/>
    </source>
</evidence>
<dbReference type="InterPro" id="IPR050129">
    <property type="entry name" value="Zn_alcohol_dh"/>
</dbReference>
<dbReference type="PANTHER" id="PTHR43401:SF2">
    <property type="entry name" value="L-THREONINE 3-DEHYDROGENASE"/>
    <property type="match status" value="1"/>
</dbReference>
<evidence type="ECO:0000259" key="3">
    <source>
        <dbReference type="Pfam" id="PF00107"/>
    </source>
</evidence>
<dbReference type="SUPFAM" id="SSF50129">
    <property type="entry name" value="GroES-like"/>
    <property type="match status" value="1"/>
</dbReference>
<organism evidence="5 6">
    <name type="scientific">Baekduia soli</name>
    <dbReference type="NCBI Taxonomy" id="496014"/>
    <lineage>
        <taxon>Bacteria</taxon>
        <taxon>Bacillati</taxon>
        <taxon>Actinomycetota</taxon>
        <taxon>Thermoleophilia</taxon>
        <taxon>Solirubrobacterales</taxon>
        <taxon>Baekduiaceae</taxon>
        <taxon>Baekduia</taxon>
    </lineage>
</organism>
<protein>
    <submittedName>
        <fullName evidence="5">Zinc-binding dehydrogenase</fullName>
    </submittedName>
</protein>
<dbReference type="CDD" id="cd08231">
    <property type="entry name" value="MDR_TM0436_like"/>
    <property type="match status" value="1"/>
</dbReference>
<dbReference type="InterPro" id="IPR013154">
    <property type="entry name" value="ADH-like_N"/>
</dbReference>
<dbReference type="KEGG" id="bsol:FSW04_03530"/>
<dbReference type="InterPro" id="IPR036291">
    <property type="entry name" value="NAD(P)-bd_dom_sf"/>
</dbReference>
<reference evidence="5 6" key="1">
    <citation type="journal article" date="2018" name="J. Microbiol.">
        <title>Baekduia soli gen. nov., sp. nov., a novel bacterium isolated from the soil of Baekdu Mountain and proposal of a novel family name, Baekduiaceae fam. nov.</title>
        <authorList>
            <person name="An D.S."/>
            <person name="Siddiqi M.Z."/>
            <person name="Kim K.H."/>
            <person name="Yu H.S."/>
            <person name="Im W.T."/>
        </authorList>
    </citation>
    <scope>NUCLEOTIDE SEQUENCE [LARGE SCALE GENOMIC DNA]</scope>
    <source>
        <strain evidence="5 6">BR7-21</strain>
    </source>
</reference>
<feature type="domain" description="Alcohol dehydrogenase-like N-terminal" evidence="4">
    <location>
        <begin position="122"/>
        <end position="237"/>
    </location>
</feature>
<gene>
    <name evidence="5" type="ORF">FSW04_03530</name>
</gene>
<feature type="region of interest" description="Disordered" evidence="2">
    <location>
        <begin position="36"/>
        <end position="61"/>
    </location>
</feature>
<dbReference type="AlphaFoldDB" id="A0A5B8U184"/>
<evidence type="ECO:0000256" key="2">
    <source>
        <dbReference type="SAM" id="MobiDB-lite"/>
    </source>
</evidence>
<dbReference type="EMBL" id="CP042430">
    <property type="protein sequence ID" value="QEC46747.1"/>
    <property type="molecule type" value="Genomic_DNA"/>
</dbReference>
<dbReference type="SUPFAM" id="SSF51735">
    <property type="entry name" value="NAD(P)-binding Rossmann-fold domains"/>
    <property type="match status" value="1"/>
</dbReference>
<dbReference type="InterPro" id="IPR013149">
    <property type="entry name" value="ADH-like_C"/>
</dbReference>
<dbReference type="OrthoDB" id="241504at2"/>
<dbReference type="GO" id="GO:0016491">
    <property type="term" value="F:oxidoreductase activity"/>
    <property type="evidence" value="ECO:0007669"/>
    <property type="project" value="UniProtKB-KW"/>
</dbReference>
<proteinExistence type="predicted"/>
<dbReference type="Pfam" id="PF00107">
    <property type="entry name" value="ADH_zinc_N"/>
    <property type="match status" value="1"/>
</dbReference>
<dbReference type="Gene3D" id="3.90.180.10">
    <property type="entry name" value="Medium-chain alcohol dehydrogenases, catalytic domain"/>
    <property type="match status" value="1"/>
</dbReference>
<dbReference type="Gene3D" id="3.40.50.720">
    <property type="entry name" value="NAD(P)-binding Rossmann-like Domain"/>
    <property type="match status" value="1"/>
</dbReference>
<evidence type="ECO:0000256" key="1">
    <source>
        <dbReference type="ARBA" id="ARBA00023002"/>
    </source>
</evidence>
<evidence type="ECO:0000313" key="5">
    <source>
        <dbReference type="EMBL" id="QEC46747.1"/>
    </source>
</evidence>
<keyword evidence="6" id="KW-1185">Reference proteome</keyword>
<evidence type="ECO:0000259" key="4">
    <source>
        <dbReference type="Pfam" id="PF08240"/>
    </source>
</evidence>
<keyword evidence="1" id="KW-0560">Oxidoreductase</keyword>
<dbReference type="Proteomes" id="UP000321805">
    <property type="component" value="Chromosome"/>
</dbReference>
<sequence>MPEPMESSATIVATPSAMPSAVAAVRALRRRRFVRISSSTGADPDPPDPAASSRVARGTGACASGPAVGPVVGWAFTRRRRRRPPCPGGHRPLSVQTGRAAVLETYHEPLAIREFPLPEPEPGAILVRMEAGTMCGSDLHIWRGELGKSYTIPLPLILGHEMVGSIIAMGAGTDLDSVGTPLTIGDRIIWAGVPCHHCELCTVEHATTLCANRQMAPLRSCAGPPHFLGAFAEYGYISPGAGRLRVPDEVASEWASAGSCALRTCVQAVEKAGRVDFNDSVVVQGAGPLGLFATAILSTHGPRQLIVVGAPDDRLELAREWGATHTISIQEHPTPEARLEAIRSITGGGPRLAFELSGAPGAFAEGVEIVRANGRYVVVGTLGGGPQSIDPSRIVTRGLSVIGSMSGDTDVYSKALVFLRDHRDRFGWDRMLGNRYGLHNVTEGLEAMLSMSEIKPVFDPTLAG</sequence>
<accession>A0A5B8U184</accession>
<dbReference type="PANTHER" id="PTHR43401">
    <property type="entry name" value="L-THREONINE 3-DEHYDROGENASE"/>
    <property type="match status" value="1"/>
</dbReference>
<name>A0A5B8U184_9ACTN</name>
<dbReference type="InterPro" id="IPR011032">
    <property type="entry name" value="GroES-like_sf"/>
</dbReference>
<dbReference type="Pfam" id="PF08240">
    <property type="entry name" value="ADH_N"/>
    <property type="match status" value="1"/>
</dbReference>
<feature type="domain" description="Alcohol dehydrogenase-like C-terminal" evidence="3">
    <location>
        <begin position="288"/>
        <end position="418"/>
    </location>
</feature>